<proteinExistence type="predicted"/>
<comment type="caution">
    <text evidence="1">The sequence shown here is derived from an EMBL/GenBank/DDBJ whole genome shotgun (WGS) entry which is preliminary data.</text>
</comment>
<dbReference type="Proteomes" id="UP001055879">
    <property type="component" value="Linkage Group LG01"/>
</dbReference>
<dbReference type="EMBL" id="CM042047">
    <property type="protein sequence ID" value="KAI3773034.1"/>
    <property type="molecule type" value="Genomic_DNA"/>
</dbReference>
<reference evidence="1 2" key="2">
    <citation type="journal article" date="2022" name="Mol. Ecol. Resour.">
        <title>The genomes of chicory, endive, great burdock and yacon provide insights into Asteraceae paleo-polyploidization history and plant inulin production.</title>
        <authorList>
            <person name="Fan W."/>
            <person name="Wang S."/>
            <person name="Wang H."/>
            <person name="Wang A."/>
            <person name="Jiang F."/>
            <person name="Liu H."/>
            <person name="Zhao H."/>
            <person name="Xu D."/>
            <person name="Zhang Y."/>
        </authorList>
    </citation>
    <scope>NUCLEOTIDE SEQUENCE [LARGE SCALE GENOMIC DNA]</scope>
    <source>
        <strain evidence="2">cv. Niubang</strain>
    </source>
</reference>
<reference evidence="2" key="1">
    <citation type="journal article" date="2022" name="Mol. Ecol. Resour.">
        <title>The genomes of chicory, endive, great burdock and yacon provide insights into Asteraceae palaeo-polyploidization history and plant inulin production.</title>
        <authorList>
            <person name="Fan W."/>
            <person name="Wang S."/>
            <person name="Wang H."/>
            <person name="Wang A."/>
            <person name="Jiang F."/>
            <person name="Liu H."/>
            <person name="Zhao H."/>
            <person name="Xu D."/>
            <person name="Zhang Y."/>
        </authorList>
    </citation>
    <scope>NUCLEOTIDE SEQUENCE [LARGE SCALE GENOMIC DNA]</scope>
    <source>
        <strain evidence="2">cv. Niubang</strain>
    </source>
</reference>
<sequence>MTDLNLSTSIFSLLLPFTFIIIIFFFFKSINNNSDPKSYPLIRSLFSILQNRHRYILWTSELVNKTATKTAVIHRPFGRVTVVTANPSVVRHMLKTNIHFYPTSRTTFFDLLGDGIFNVDGDGWKYQRQVSCLEFATRSLRHFVEHVVDAELNDRFLPILATSADTGTTVIDFQDLLQRFALDSVCRVAFGYDPTNLLSSLPEAVFATACDEALMITAERMHLNLPLIWKLKRLLNVGSEKRLRIAIGIIREFANKVIKQKKLELEQKSSLESVDLLSRFMTSGNSDENLLADIIINFIFTGRETTPAALTWLFWLLKKNPSVETELVKEIKLKSENLNYDEVKDMVYTHASLCESMRLCPPVAVDDKFAAAADVLPDGTVVKRGYSVSYHVYAMGRSEELWGFDWAEFRPERWLEKDVSGRWRFKPRDAYEYPVFQAGPRVCLGREMAFLQMKRVVAGVLRRFRVVPARDDGVDEGYVNAKMKGGFPVRIEKRDEIDG</sequence>
<accession>A0ACB9FNU3</accession>
<gene>
    <name evidence="1" type="ORF">L6452_04231</name>
</gene>
<keyword evidence="2" id="KW-1185">Reference proteome</keyword>
<name>A0ACB9FNU3_ARCLA</name>
<evidence type="ECO:0000313" key="2">
    <source>
        <dbReference type="Proteomes" id="UP001055879"/>
    </source>
</evidence>
<organism evidence="1 2">
    <name type="scientific">Arctium lappa</name>
    <name type="common">Greater burdock</name>
    <name type="synonym">Lappa major</name>
    <dbReference type="NCBI Taxonomy" id="4217"/>
    <lineage>
        <taxon>Eukaryota</taxon>
        <taxon>Viridiplantae</taxon>
        <taxon>Streptophyta</taxon>
        <taxon>Embryophyta</taxon>
        <taxon>Tracheophyta</taxon>
        <taxon>Spermatophyta</taxon>
        <taxon>Magnoliopsida</taxon>
        <taxon>eudicotyledons</taxon>
        <taxon>Gunneridae</taxon>
        <taxon>Pentapetalae</taxon>
        <taxon>asterids</taxon>
        <taxon>campanulids</taxon>
        <taxon>Asterales</taxon>
        <taxon>Asteraceae</taxon>
        <taxon>Carduoideae</taxon>
        <taxon>Cardueae</taxon>
        <taxon>Arctiinae</taxon>
        <taxon>Arctium</taxon>
    </lineage>
</organism>
<evidence type="ECO:0000313" key="1">
    <source>
        <dbReference type="EMBL" id="KAI3773034.1"/>
    </source>
</evidence>
<protein>
    <submittedName>
        <fullName evidence="1">Uncharacterized protein</fullName>
    </submittedName>
</protein>